<dbReference type="EMBL" id="BK059096">
    <property type="protein sequence ID" value="DAE29646.1"/>
    <property type="molecule type" value="Genomic_DNA"/>
</dbReference>
<protein>
    <submittedName>
        <fullName evidence="1">Uncharacterized protein</fullName>
    </submittedName>
</protein>
<sequence length="57" mass="7008">MITRILELIITRVLTNVNRQITRFLTNFRKILVFSRINFCFLINSHFNELFFYVRIV</sequence>
<reference evidence="1" key="1">
    <citation type="journal article" date="2021" name="Proc. Natl. Acad. Sci. U.S.A.">
        <title>A Catalog of Tens of Thousands of Viruses from Human Metagenomes Reveals Hidden Associations with Chronic Diseases.</title>
        <authorList>
            <person name="Tisza M.J."/>
            <person name="Buck C.B."/>
        </authorList>
    </citation>
    <scope>NUCLEOTIDE SEQUENCE</scope>
    <source>
        <strain evidence="1">Ctqq75</strain>
    </source>
</reference>
<organism evidence="1">
    <name type="scientific">virus sp. ctqq75</name>
    <dbReference type="NCBI Taxonomy" id="2827999"/>
    <lineage>
        <taxon>Viruses</taxon>
    </lineage>
</organism>
<accession>A0A8S5RE15</accession>
<evidence type="ECO:0000313" key="1">
    <source>
        <dbReference type="EMBL" id="DAE29646.1"/>
    </source>
</evidence>
<name>A0A8S5RE15_9VIRU</name>
<proteinExistence type="predicted"/>